<comment type="caution">
    <text evidence="2">The sequence shown here is derived from an EMBL/GenBank/DDBJ whole genome shotgun (WGS) entry which is preliminary data.</text>
</comment>
<sequence length="252" mass="27542">MKVLTDPVSPATTVPHSRSKMPTMPPSTIEFAGRGQRHVAVNINGRHVASVTHANLPSRTTQRARRNSAPRHWMPDAKVNKPTGSRTKVGLWLENVDSSDASPPSLQSRPPSSPETVSTRWKSLTPSMSSSDPALFSRDSESPRIPLADITPLVLAAESSSSLCSPDVSSPEPQSPKRHTFSAPDLDQAVNMLTADQARQLLLVSAQSNTWLAYAIKKIAIHHASQRSTRDAQQSYLADTFIYDERYIPAEC</sequence>
<evidence type="ECO:0000256" key="1">
    <source>
        <dbReference type="SAM" id="MobiDB-lite"/>
    </source>
</evidence>
<gene>
    <name evidence="2" type="ORF">C7999DRAFT_17428</name>
</gene>
<evidence type="ECO:0000313" key="2">
    <source>
        <dbReference type="EMBL" id="KAK4244308.1"/>
    </source>
</evidence>
<keyword evidence="3" id="KW-1185">Reference proteome</keyword>
<name>A0AAN7HJE3_9PEZI</name>
<feature type="region of interest" description="Disordered" evidence="1">
    <location>
        <begin position="162"/>
        <end position="181"/>
    </location>
</feature>
<feature type="region of interest" description="Disordered" evidence="1">
    <location>
        <begin position="1"/>
        <end position="25"/>
    </location>
</feature>
<protein>
    <submittedName>
        <fullName evidence="2">Uncharacterized protein</fullName>
    </submittedName>
</protein>
<reference evidence="2" key="2">
    <citation type="submission" date="2023-05" db="EMBL/GenBank/DDBJ databases">
        <authorList>
            <consortium name="Lawrence Berkeley National Laboratory"/>
            <person name="Steindorff A."/>
            <person name="Hensen N."/>
            <person name="Bonometti L."/>
            <person name="Westerberg I."/>
            <person name="Brannstrom I.O."/>
            <person name="Guillou S."/>
            <person name="Cros-Aarteil S."/>
            <person name="Calhoun S."/>
            <person name="Haridas S."/>
            <person name="Kuo A."/>
            <person name="Mondo S."/>
            <person name="Pangilinan J."/>
            <person name="Riley R."/>
            <person name="Labutti K."/>
            <person name="Andreopoulos B."/>
            <person name="Lipzen A."/>
            <person name="Chen C."/>
            <person name="Yanf M."/>
            <person name="Daum C."/>
            <person name="Ng V."/>
            <person name="Clum A."/>
            <person name="Ohm R."/>
            <person name="Martin F."/>
            <person name="Silar P."/>
            <person name="Natvig D."/>
            <person name="Lalanne C."/>
            <person name="Gautier V."/>
            <person name="Ament-Velasquez S.L."/>
            <person name="Kruys A."/>
            <person name="Hutchinson M.I."/>
            <person name="Powell A.J."/>
            <person name="Barry K."/>
            <person name="Miller A.N."/>
            <person name="Grigoriev I.V."/>
            <person name="Debuchy R."/>
            <person name="Gladieux P."/>
            <person name="Thoren M.H."/>
            <person name="Johannesson H."/>
        </authorList>
    </citation>
    <scope>NUCLEOTIDE SEQUENCE</scope>
    <source>
        <strain evidence="2">CBS 359.72</strain>
    </source>
</reference>
<feature type="compositionally biased region" description="Polar residues" evidence="1">
    <location>
        <begin position="52"/>
        <end position="61"/>
    </location>
</feature>
<feature type="compositionally biased region" description="Polar residues" evidence="1">
    <location>
        <begin position="115"/>
        <end position="132"/>
    </location>
</feature>
<dbReference type="AlphaFoldDB" id="A0AAN7HJE3"/>
<organism evidence="2 3">
    <name type="scientific">Corynascus novoguineensis</name>
    <dbReference type="NCBI Taxonomy" id="1126955"/>
    <lineage>
        <taxon>Eukaryota</taxon>
        <taxon>Fungi</taxon>
        <taxon>Dikarya</taxon>
        <taxon>Ascomycota</taxon>
        <taxon>Pezizomycotina</taxon>
        <taxon>Sordariomycetes</taxon>
        <taxon>Sordariomycetidae</taxon>
        <taxon>Sordariales</taxon>
        <taxon>Chaetomiaceae</taxon>
        <taxon>Corynascus</taxon>
    </lineage>
</organism>
<dbReference type="Proteomes" id="UP001303647">
    <property type="component" value="Unassembled WGS sequence"/>
</dbReference>
<dbReference type="EMBL" id="MU857746">
    <property type="protein sequence ID" value="KAK4244308.1"/>
    <property type="molecule type" value="Genomic_DNA"/>
</dbReference>
<accession>A0AAN7HJE3</accession>
<feature type="region of interest" description="Disordered" evidence="1">
    <location>
        <begin position="52"/>
        <end position="140"/>
    </location>
</feature>
<reference evidence="2" key="1">
    <citation type="journal article" date="2023" name="Mol. Phylogenet. Evol.">
        <title>Genome-scale phylogeny and comparative genomics of the fungal order Sordariales.</title>
        <authorList>
            <person name="Hensen N."/>
            <person name="Bonometti L."/>
            <person name="Westerberg I."/>
            <person name="Brannstrom I.O."/>
            <person name="Guillou S."/>
            <person name="Cros-Aarteil S."/>
            <person name="Calhoun S."/>
            <person name="Haridas S."/>
            <person name="Kuo A."/>
            <person name="Mondo S."/>
            <person name="Pangilinan J."/>
            <person name="Riley R."/>
            <person name="LaButti K."/>
            <person name="Andreopoulos B."/>
            <person name="Lipzen A."/>
            <person name="Chen C."/>
            <person name="Yan M."/>
            <person name="Daum C."/>
            <person name="Ng V."/>
            <person name="Clum A."/>
            <person name="Steindorff A."/>
            <person name="Ohm R.A."/>
            <person name="Martin F."/>
            <person name="Silar P."/>
            <person name="Natvig D.O."/>
            <person name="Lalanne C."/>
            <person name="Gautier V."/>
            <person name="Ament-Velasquez S.L."/>
            <person name="Kruys A."/>
            <person name="Hutchinson M.I."/>
            <person name="Powell A.J."/>
            <person name="Barry K."/>
            <person name="Miller A.N."/>
            <person name="Grigoriev I.V."/>
            <person name="Debuchy R."/>
            <person name="Gladieux P."/>
            <person name="Hiltunen Thoren M."/>
            <person name="Johannesson H."/>
        </authorList>
    </citation>
    <scope>NUCLEOTIDE SEQUENCE</scope>
    <source>
        <strain evidence="2">CBS 359.72</strain>
    </source>
</reference>
<proteinExistence type="predicted"/>
<evidence type="ECO:0000313" key="3">
    <source>
        <dbReference type="Proteomes" id="UP001303647"/>
    </source>
</evidence>